<evidence type="ECO:0000256" key="3">
    <source>
        <dbReference type="ARBA" id="ARBA00009939"/>
    </source>
</evidence>
<keyword evidence="6" id="KW-0597">Phosphoprotein</keyword>
<dbReference type="InterPro" id="IPR009030">
    <property type="entry name" value="Growth_fac_rcpt_cys_sf"/>
</dbReference>
<feature type="disulfide bond" evidence="18">
    <location>
        <begin position="1366"/>
        <end position="1384"/>
    </location>
</feature>
<keyword evidence="15 18" id="KW-1015">Disulfide bond</keyword>
<dbReference type="InterPro" id="IPR050778">
    <property type="entry name" value="Cueball_EGF_LRP_Nidogen"/>
</dbReference>
<feature type="compositionally biased region" description="Gly residues" evidence="20">
    <location>
        <begin position="1532"/>
        <end position="1554"/>
    </location>
</feature>
<dbReference type="SUPFAM" id="SSF57424">
    <property type="entry name" value="LDL receptor-like module"/>
    <property type="match status" value="3"/>
</dbReference>
<dbReference type="PANTHER" id="PTHR46513">
    <property type="entry name" value="VITELLOGENIN RECEPTOR-LIKE PROTEIN-RELATED-RELATED"/>
    <property type="match status" value="1"/>
</dbReference>
<gene>
    <name evidence="25" type="primary">LOC116940040</name>
</gene>
<feature type="region of interest" description="Disordered" evidence="20">
    <location>
        <begin position="1586"/>
        <end position="1626"/>
    </location>
</feature>
<feature type="disulfide bond" evidence="18">
    <location>
        <begin position="1397"/>
        <end position="1409"/>
    </location>
</feature>
<comment type="subcellular location">
    <subcellularLocation>
        <location evidence="1">Endoplasmic reticulum</location>
    </subcellularLocation>
    <subcellularLocation>
        <location evidence="2">Membrane</location>
        <topology evidence="2">Single-pass type I membrane protein</topology>
    </subcellularLocation>
</comment>
<dbReference type="SUPFAM" id="SSF57184">
    <property type="entry name" value="Growth factor receptor domain"/>
    <property type="match status" value="1"/>
</dbReference>
<evidence type="ECO:0000256" key="4">
    <source>
        <dbReference type="ARBA" id="ARBA00022473"/>
    </source>
</evidence>
<proteinExistence type="inferred from homology"/>
<keyword evidence="11" id="KW-0677">Repeat</keyword>
<feature type="disulfide bond" evidence="18">
    <location>
        <begin position="1378"/>
        <end position="1393"/>
    </location>
</feature>
<comment type="caution">
    <text evidence="18">Lacks conserved residue(s) required for the propagation of feature annotation.</text>
</comment>
<keyword evidence="9 21" id="KW-0812">Transmembrane</keyword>
<dbReference type="GO" id="GO:0060070">
    <property type="term" value="P:canonical Wnt signaling pathway"/>
    <property type="evidence" value="ECO:0007669"/>
    <property type="project" value="UniProtKB-ARBA"/>
</dbReference>
<feature type="repeat" description="LDL-receptor class B" evidence="19">
    <location>
        <begin position="445"/>
        <end position="487"/>
    </location>
</feature>
<evidence type="ECO:0000256" key="21">
    <source>
        <dbReference type="SAM" id="Phobius"/>
    </source>
</evidence>
<keyword evidence="17" id="KW-0325">Glycoprotein</keyword>
<dbReference type="InterPro" id="IPR023415">
    <property type="entry name" value="LDLR_class-A_CS"/>
</dbReference>
<dbReference type="PROSITE" id="PS50068">
    <property type="entry name" value="LDLRA_2"/>
    <property type="match status" value="3"/>
</dbReference>
<dbReference type="KEGG" id="pmrn:116940040"/>
<dbReference type="GO" id="GO:0009653">
    <property type="term" value="P:anatomical structure morphogenesis"/>
    <property type="evidence" value="ECO:0007669"/>
    <property type="project" value="UniProtKB-ARBA"/>
</dbReference>
<feature type="repeat" description="LDL-receptor class B" evidence="19">
    <location>
        <begin position="158"/>
        <end position="200"/>
    </location>
</feature>
<dbReference type="CDD" id="cd00112">
    <property type="entry name" value="LDLa"/>
    <property type="match status" value="3"/>
</dbReference>
<dbReference type="PRINTS" id="PR00261">
    <property type="entry name" value="LDLRECEPTOR"/>
</dbReference>
<dbReference type="FunFam" id="2.120.10.30:FF:000241">
    <property type="entry name" value="Low-density lipoprotein receptor-related protein 6"/>
    <property type="match status" value="1"/>
</dbReference>
<dbReference type="PROSITE" id="PS01209">
    <property type="entry name" value="LDLRA_1"/>
    <property type="match status" value="1"/>
</dbReference>
<dbReference type="PANTHER" id="PTHR46513:SF41">
    <property type="entry name" value="LOW-DENSITY LIPOPROTEIN RECEPTOR-RELATED PROTEIN"/>
    <property type="match status" value="1"/>
</dbReference>
<dbReference type="SMART" id="SM00181">
    <property type="entry name" value="EGF"/>
    <property type="match status" value="4"/>
</dbReference>
<evidence type="ECO:0000256" key="5">
    <source>
        <dbReference type="ARBA" id="ARBA00022536"/>
    </source>
</evidence>
<dbReference type="PROSITE" id="PS51120">
    <property type="entry name" value="LDLRB"/>
    <property type="match status" value="15"/>
</dbReference>
<feature type="repeat" description="LDL-receptor class B" evidence="19">
    <location>
        <begin position="876"/>
        <end position="917"/>
    </location>
</feature>
<dbReference type="SUPFAM" id="SSF63825">
    <property type="entry name" value="YWTD domain"/>
    <property type="match status" value="4"/>
</dbReference>
<evidence type="ECO:0000256" key="15">
    <source>
        <dbReference type="ARBA" id="ARBA00023157"/>
    </source>
</evidence>
<sequence length="1741" mass="189501">MWPLLRLLLLLVVATPLAELAGGSTAPPPPLLLFANRRDVRLVATTRPDGAAGPPAIGGGGGGGSSSGVGASVANSTVVVVGGLEDAVAVDFLFGESAVYWTDLGEEAIKRASIVNGTAWGGAAGAPPSAGAGAWPQVTIVATGLVSPDGLACDWLGRKLYWTDSETNRVELAELDGSHRKVLVWQDLDQPRAIALHPAQGFMYWTDWGEVPKIERAGMDGTSRSVLIVDNIYWPNGLTLDYDSGKLYWADAKLNYIHRCNLDGSFRQDVIAGNLPHPFALTVFGDTLYWTDWQTRSIQACHKETGERRQEILSNIYSPMDIHIYSAQRQPAGSSPCDRDNGGCSHLCLLSPNKPFYSCACPTGVRLLDNNKTCRNGPAELLLLARRTDLRTISLDTPDFTAVMLPLEGVRHAIALDFHPGEHHVVDRHPRDDAAAAGPDGEGGGHVYWTDDNAQTIRRARLDGSASEVLVSLEIEHPDGIAVDWVARNLYWTDTGTDRIEVARLDGSSRRVLVSDGLDEPRAIVLDPMAGYMYWSDWGELPKIERAYLDGTERSVLVNTSLGWPNGLALDYSEGKIYWGDAKTDKIEVMRVDGTGRKVLVEDKLPHIFGFSLLGDWLYWTDWQRRSIERVHKRTLVREVIVEQLPDLMGLKATGTRPLGGTNPCTLDNGGCSHLCLYRPVGPRCACPMGLELLGDMHTCILPEAFLLFSRRADIRRISLETSHNDVAIPLAGVKEASALDFDVSDGRIYWTDISLKMISRAYMNGSSLEHVVEFGLDSPEGLAVDWLGRNLYWADTGTNRIEVARLDGSHRQVLVWKDLDNPRALVVDPEEGFMYWTEWGGSPRIERAGMDGSVRVTLLGNMGRANGLTIDYAERRLYWADLDTNLIESSNMLGTGREVIAQDLPHPFGLTQYRDHIYWTDWSRRSIERADKASGGNRTLIQEQLDFVMDILVFHSSRQGGSNSCAEDSGGAGCSHLCLARPGGYTCACSAHYTLKLSDNRTCVPPSSFLLFSQRSSVSRMVLDEQQSPDMVLPIHPMRSVRALAYDPLDRLLYWVDSRQNAIRRAREDGTQVLSLLSSPSAELQPYDLSLDMFGRLLYWTCEATNVINVTRLDGRPLGVVLRGPADRPRAIVVNPERGYMYFTNMQDRLPRIERASLDGTEREVLFSTGLGRPVALAIDNKLGRLFWADSELKRIESSDLSGANRQLLQDSLLQPLGLTVLGQYLYWIDRQPQLIERAEKLSSAGRTKILARVSHLTALHAAQELDPVAYRSHPCVQDNGGCSHLCIVKGDGTTRCSCPVHLVLQQDELTCGEPPTCSPDQFACLSGEIDCIPLAWRCDGYAECSDKSDESDCPVCHPDAEFQCRSGQCVDAALRCNKEKDCQDTSDEEDCTDPCLADEFRCTSGQCVKKLHRCDENYDCKDSSDEVGCTPIGPDGEKSGVAEYPVTSIAGAVIGVTLALIVLAALYFTCQRVVCPRVKAVSGGIPQPEFVLSSTAAAVVGQSLGAPSANTCVGIGGGGGPGAGGTGIGNGGVGQNGTGMTNGGGVPTGHGTLGYPPPPPAMQPALAGVVRGGKSLLSAVSLTGGSSGPGMYDRNHVTGASSSSTSSKTSFYPMILNPPPSPATVRSQYTTAEYLYSNSPSTTRSYRHYRGRNVAPPPTPYSTDVGESDSAPERRPLTRPKRPRRPPPQHFAPPPTPHSQYLSPEEDNNGYEGCPPSPATERSYFELYPPPPSPNTDSC</sequence>
<evidence type="ECO:0000256" key="2">
    <source>
        <dbReference type="ARBA" id="ARBA00004479"/>
    </source>
</evidence>
<dbReference type="GO" id="GO:0048513">
    <property type="term" value="P:animal organ development"/>
    <property type="evidence" value="ECO:0007669"/>
    <property type="project" value="UniProtKB-ARBA"/>
</dbReference>
<evidence type="ECO:0000313" key="25">
    <source>
        <dbReference type="RefSeq" id="XP_032805175.1"/>
    </source>
</evidence>
<feature type="compositionally biased region" description="Pro residues" evidence="20">
    <location>
        <begin position="1730"/>
        <end position="1741"/>
    </location>
</feature>
<evidence type="ECO:0000256" key="9">
    <source>
        <dbReference type="ARBA" id="ARBA00022692"/>
    </source>
</evidence>
<dbReference type="GO" id="GO:0007399">
    <property type="term" value="P:nervous system development"/>
    <property type="evidence" value="ECO:0007669"/>
    <property type="project" value="TreeGrafter"/>
</dbReference>
<dbReference type="Gene3D" id="2.120.10.30">
    <property type="entry name" value="TolB, C-terminal domain"/>
    <property type="match status" value="4"/>
</dbReference>
<feature type="disulfide bond" evidence="18">
    <location>
        <begin position="1340"/>
        <end position="1355"/>
    </location>
</feature>
<keyword evidence="24" id="KW-1185">Reference proteome</keyword>
<dbReference type="SMART" id="SM00192">
    <property type="entry name" value="LDLa"/>
    <property type="match status" value="3"/>
</dbReference>
<dbReference type="Gene3D" id="4.10.400.10">
    <property type="entry name" value="Low-density Lipoprotein Receptor"/>
    <property type="match status" value="3"/>
</dbReference>
<feature type="compositionally biased region" description="Basic residues" evidence="20">
    <location>
        <begin position="1679"/>
        <end position="1689"/>
    </location>
</feature>
<dbReference type="SUPFAM" id="SSF57196">
    <property type="entry name" value="EGF/Laminin"/>
    <property type="match status" value="1"/>
</dbReference>
<dbReference type="GO" id="GO:0005783">
    <property type="term" value="C:endoplasmic reticulum"/>
    <property type="evidence" value="ECO:0007669"/>
    <property type="project" value="UniProtKB-SubCell"/>
</dbReference>
<feature type="repeat" description="LDL-receptor class B" evidence="19">
    <location>
        <begin position="575"/>
        <end position="617"/>
    </location>
</feature>
<dbReference type="Pfam" id="PF14670">
    <property type="entry name" value="FXa_inhibition"/>
    <property type="match status" value="4"/>
</dbReference>
<evidence type="ECO:0000256" key="7">
    <source>
        <dbReference type="ARBA" id="ARBA00022583"/>
    </source>
</evidence>
<feature type="region of interest" description="Disordered" evidence="20">
    <location>
        <begin position="1641"/>
        <end position="1741"/>
    </location>
</feature>
<dbReference type="InterPro" id="IPR002172">
    <property type="entry name" value="LDrepeatLR_classA_rpt"/>
</dbReference>
<feature type="compositionally biased region" description="Low complexity" evidence="20">
    <location>
        <begin position="1603"/>
        <end position="1612"/>
    </location>
</feature>
<keyword evidence="4" id="KW-0217">Developmental protein</keyword>
<dbReference type="InterPro" id="IPR011042">
    <property type="entry name" value="6-blade_b-propeller_TolB-like"/>
</dbReference>
<dbReference type="SMART" id="SM00135">
    <property type="entry name" value="LY"/>
    <property type="match status" value="20"/>
</dbReference>
<dbReference type="Gene3D" id="2.10.25.10">
    <property type="entry name" value="Laminin"/>
    <property type="match status" value="1"/>
</dbReference>
<evidence type="ECO:0000256" key="10">
    <source>
        <dbReference type="ARBA" id="ARBA00022729"/>
    </source>
</evidence>
<evidence type="ECO:0000256" key="14">
    <source>
        <dbReference type="ARBA" id="ARBA00023136"/>
    </source>
</evidence>
<evidence type="ECO:0000256" key="19">
    <source>
        <dbReference type="PROSITE-ProRule" id="PRU00461"/>
    </source>
</evidence>
<feature type="repeat" description="LDL-receptor class B" evidence="19">
    <location>
        <begin position="488"/>
        <end position="530"/>
    </location>
</feature>
<feature type="disulfide bond" evidence="18">
    <location>
        <begin position="1404"/>
        <end position="1422"/>
    </location>
</feature>
<evidence type="ECO:0000256" key="16">
    <source>
        <dbReference type="ARBA" id="ARBA00023170"/>
    </source>
</evidence>
<comment type="similarity">
    <text evidence="3">Belongs to the LDLR family.</text>
</comment>
<dbReference type="GO" id="GO:0009888">
    <property type="term" value="P:tissue development"/>
    <property type="evidence" value="ECO:0007669"/>
    <property type="project" value="UniProtKB-ARBA"/>
</dbReference>
<keyword evidence="10 22" id="KW-0732">Signal</keyword>
<feature type="disulfide bond" evidence="18">
    <location>
        <begin position="1416"/>
        <end position="1431"/>
    </location>
</feature>
<dbReference type="InterPro" id="IPR036055">
    <property type="entry name" value="LDL_receptor-like_sf"/>
</dbReference>
<dbReference type="GO" id="GO:0016020">
    <property type="term" value="C:membrane"/>
    <property type="evidence" value="ECO:0007669"/>
    <property type="project" value="UniProtKB-SubCell"/>
</dbReference>
<keyword evidence="7" id="KW-0254">Endocytosis</keyword>
<reference evidence="25" key="1">
    <citation type="submission" date="2025-08" db="UniProtKB">
        <authorList>
            <consortium name="RefSeq"/>
        </authorList>
    </citation>
    <scope>IDENTIFICATION</scope>
    <source>
        <tissue evidence="25">Sperm</tissue>
    </source>
</reference>
<dbReference type="RefSeq" id="XP_032805175.1">
    <property type="nucleotide sequence ID" value="XM_032949284.1"/>
</dbReference>
<feature type="repeat" description="LDL-receptor class B" evidence="19">
    <location>
        <begin position="245"/>
        <end position="287"/>
    </location>
</feature>
<feature type="repeat" description="LDL-receptor class B" evidence="19">
    <location>
        <begin position="531"/>
        <end position="574"/>
    </location>
</feature>
<dbReference type="FunFam" id="4.10.400.10:FF:000016">
    <property type="entry name" value="Low-density lipoprotein receptor-related protein 6"/>
    <property type="match status" value="1"/>
</dbReference>
<feature type="domain" description="EGF-like" evidence="23">
    <location>
        <begin position="664"/>
        <end position="701"/>
    </location>
</feature>
<keyword evidence="12" id="KW-0256">Endoplasmic reticulum</keyword>
<keyword evidence="8" id="KW-0879">Wnt signaling pathway</keyword>
<dbReference type="InterPro" id="IPR000033">
    <property type="entry name" value="LDLR_classB_rpt"/>
</dbReference>
<accession>A0AAJ7WPH8</accession>
<feature type="signal peptide" evidence="22">
    <location>
        <begin position="1"/>
        <end position="20"/>
    </location>
</feature>
<dbReference type="Proteomes" id="UP001318040">
    <property type="component" value="Chromosome 7"/>
</dbReference>
<evidence type="ECO:0000256" key="22">
    <source>
        <dbReference type="SAM" id="SignalP"/>
    </source>
</evidence>
<dbReference type="InterPro" id="IPR000742">
    <property type="entry name" value="EGF"/>
</dbReference>
<feature type="domain" description="EGF-like" evidence="23">
    <location>
        <begin position="336"/>
        <end position="375"/>
    </location>
</feature>
<keyword evidence="16" id="KW-0675">Receptor</keyword>
<evidence type="ECO:0000256" key="20">
    <source>
        <dbReference type="SAM" id="MobiDB-lite"/>
    </source>
</evidence>
<feature type="repeat" description="LDL-receptor class B" evidence="19">
    <location>
        <begin position="1097"/>
        <end position="1139"/>
    </location>
</feature>
<feature type="repeat" description="LDL-receptor class B" evidence="19">
    <location>
        <begin position="1185"/>
        <end position="1226"/>
    </location>
</feature>
<feature type="repeat" description="LDL-receptor class B" evidence="19">
    <location>
        <begin position="1140"/>
        <end position="1184"/>
    </location>
</feature>
<organism evidence="24 25">
    <name type="scientific">Petromyzon marinus</name>
    <name type="common">Sea lamprey</name>
    <dbReference type="NCBI Taxonomy" id="7757"/>
    <lineage>
        <taxon>Eukaryota</taxon>
        <taxon>Metazoa</taxon>
        <taxon>Chordata</taxon>
        <taxon>Craniata</taxon>
        <taxon>Vertebrata</taxon>
        <taxon>Cyclostomata</taxon>
        <taxon>Hyperoartia</taxon>
        <taxon>Petromyzontiformes</taxon>
        <taxon>Petromyzontidae</taxon>
        <taxon>Petromyzon</taxon>
    </lineage>
</organism>
<evidence type="ECO:0000256" key="8">
    <source>
        <dbReference type="ARBA" id="ARBA00022687"/>
    </source>
</evidence>
<evidence type="ECO:0000256" key="12">
    <source>
        <dbReference type="ARBA" id="ARBA00022824"/>
    </source>
</evidence>
<feature type="compositionally biased region" description="Pro residues" evidence="20">
    <location>
        <begin position="1690"/>
        <end position="1699"/>
    </location>
</feature>
<feature type="repeat" description="LDL-receptor class B" evidence="19">
    <location>
        <begin position="833"/>
        <end position="875"/>
    </location>
</feature>
<dbReference type="GO" id="GO:0006897">
    <property type="term" value="P:endocytosis"/>
    <property type="evidence" value="ECO:0007669"/>
    <property type="project" value="UniProtKB-KW"/>
</dbReference>
<feature type="repeat" description="LDL-receptor class B" evidence="19">
    <location>
        <begin position="201"/>
        <end position="244"/>
    </location>
</feature>
<dbReference type="GO" id="GO:0045944">
    <property type="term" value="P:positive regulation of transcription by RNA polymerase II"/>
    <property type="evidence" value="ECO:0007669"/>
    <property type="project" value="UniProtKB-ARBA"/>
</dbReference>
<feature type="repeat" description="LDL-receptor class B" evidence="19">
    <location>
        <begin position="790"/>
        <end position="832"/>
    </location>
</feature>
<evidence type="ECO:0000256" key="17">
    <source>
        <dbReference type="ARBA" id="ARBA00023180"/>
    </source>
</evidence>
<keyword evidence="14 21" id="KW-0472">Membrane</keyword>
<feature type="repeat" description="LDL-receptor class B" evidence="19">
    <location>
        <begin position="747"/>
        <end position="789"/>
    </location>
</feature>
<evidence type="ECO:0000256" key="18">
    <source>
        <dbReference type="PROSITE-ProRule" id="PRU00124"/>
    </source>
</evidence>
<protein>
    <submittedName>
        <fullName evidence="25">Low-density lipoprotein receptor-related protein 6-like</fullName>
    </submittedName>
</protein>
<evidence type="ECO:0000259" key="23">
    <source>
        <dbReference type="SMART" id="SM00181"/>
    </source>
</evidence>
<evidence type="ECO:0000313" key="24">
    <source>
        <dbReference type="Proteomes" id="UP001318040"/>
    </source>
</evidence>
<feature type="transmembrane region" description="Helical" evidence="21">
    <location>
        <begin position="1451"/>
        <end position="1471"/>
    </location>
</feature>
<dbReference type="Pfam" id="PF00058">
    <property type="entry name" value="Ldl_recept_b"/>
    <property type="match status" value="11"/>
</dbReference>
<feature type="chain" id="PRO_5042544925" evidence="22">
    <location>
        <begin position="21"/>
        <end position="1741"/>
    </location>
</feature>
<evidence type="ECO:0000256" key="11">
    <source>
        <dbReference type="ARBA" id="ARBA00022737"/>
    </source>
</evidence>
<evidence type="ECO:0000256" key="1">
    <source>
        <dbReference type="ARBA" id="ARBA00004240"/>
    </source>
</evidence>
<dbReference type="Pfam" id="PF00057">
    <property type="entry name" value="Ldl_recept_a"/>
    <property type="match status" value="3"/>
</dbReference>
<evidence type="ECO:0000256" key="6">
    <source>
        <dbReference type="ARBA" id="ARBA00022553"/>
    </source>
</evidence>
<feature type="repeat" description="LDL-receptor class B" evidence="19">
    <location>
        <begin position="1052"/>
        <end position="1096"/>
    </location>
</feature>
<dbReference type="FunFam" id="2.120.10.30:FF:000017">
    <property type="entry name" value="Low-density lipoprotein receptor-related protein 6"/>
    <property type="match status" value="1"/>
</dbReference>
<dbReference type="FunFam" id="2.120.10.30:FF:000001">
    <property type="entry name" value="Low-density lipoprotein receptor-related protein 6"/>
    <property type="match status" value="2"/>
</dbReference>
<dbReference type="GO" id="GO:0017147">
    <property type="term" value="F:Wnt-protein binding"/>
    <property type="evidence" value="ECO:0007669"/>
    <property type="project" value="UniProtKB-ARBA"/>
</dbReference>
<keyword evidence="5" id="KW-0245">EGF-like domain</keyword>
<evidence type="ECO:0000256" key="13">
    <source>
        <dbReference type="ARBA" id="ARBA00022989"/>
    </source>
</evidence>
<keyword evidence="13 21" id="KW-1133">Transmembrane helix</keyword>
<feature type="domain" description="EGF-like" evidence="23">
    <location>
        <begin position="965"/>
        <end position="1005"/>
    </location>
</feature>
<feature type="domain" description="EGF-like" evidence="23">
    <location>
        <begin position="1276"/>
        <end position="1314"/>
    </location>
</feature>
<feature type="region of interest" description="Disordered" evidence="20">
    <location>
        <begin position="1532"/>
        <end position="1568"/>
    </location>
</feature>
<name>A0AAJ7WPH8_PETMA</name>